<dbReference type="GO" id="GO:0008170">
    <property type="term" value="F:N-methyltransferase activity"/>
    <property type="evidence" value="ECO:0007669"/>
    <property type="project" value="UniProtKB-ARBA"/>
</dbReference>
<dbReference type="PANTHER" id="PTHR46165:SF2">
    <property type="entry name" value="SET AND MYND DOMAIN-CONTAINING PROTEIN 4"/>
    <property type="match status" value="1"/>
</dbReference>
<keyword evidence="2" id="KW-0808">Transferase</keyword>
<proteinExistence type="predicted"/>
<dbReference type="AlphaFoldDB" id="A0A922I054"/>
<dbReference type="SUPFAM" id="SSF82199">
    <property type="entry name" value="SET domain"/>
    <property type="match status" value="1"/>
</dbReference>
<dbReference type="InterPro" id="IPR052097">
    <property type="entry name" value="SET-MYND_domain_protein"/>
</dbReference>
<dbReference type="EMBL" id="ASGP02000003">
    <property type="protein sequence ID" value="KAH9517338.1"/>
    <property type="molecule type" value="Genomic_DNA"/>
</dbReference>
<keyword evidence="3" id="KW-0949">S-adenosyl-L-methionine</keyword>
<keyword evidence="7" id="KW-1185">Reference proteome</keyword>
<dbReference type="Gene3D" id="1.25.40.10">
    <property type="entry name" value="Tetratricopeptide repeat domain"/>
    <property type="match status" value="1"/>
</dbReference>
<protein>
    <submittedName>
        <fullName evidence="6">SET and MYND domain-containing protein 4</fullName>
    </submittedName>
</protein>
<dbReference type="InterPro" id="IPR046341">
    <property type="entry name" value="SET_dom_sf"/>
</dbReference>
<evidence type="ECO:0000256" key="1">
    <source>
        <dbReference type="ARBA" id="ARBA00022603"/>
    </source>
</evidence>
<feature type="domain" description="SET" evidence="5">
    <location>
        <begin position="185"/>
        <end position="466"/>
    </location>
</feature>
<accession>A0A922I054</accession>
<feature type="coiled-coil region" evidence="4">
    <location>
        <begin position="147"/>
        <end position="174"/>
    </location>
</feature>
<evidence type="ECO:0000256" key="3">
    <source>
        <dbReference type="ARBA" id="ARBA00022691"/>
    </source>
</evidence>
<keyword evidence="1" id="KW-0489">Methyltransferase</keyword>
<dbReference type="InterPro" id="IPR001214">
    <property type="entry name" value="SET_dom"/>
</dbReference>
<dbReference type="GO" id="GO:0005737">
    <property type="term" value="C:cytoplasm"/>
    <property type="evidence" value="ECO:0007669"/>
    <property type="project" value="TreeGrafter"/>
</dbReference>
<reference evidence="6" key="1">
    <citation type="submission" date="2013-05" db="EMBL/GenBank/DDBJ databases">
        <authorList>
            <person name="Yim A.K.Y."/>
            <person name="Chan T.F."/>
            <person name="Ji K.M."/>
            <person name="Liu X.Y."/>
            <person name="Zhou J.W."/>
            <person name="Li R.Q."/>
            <person name="Yang K.Y."/>
            <person name="Li J."/>
            <person name="Li M."/>
            <person name="Law P.T.W."/>
            <person name="Wu Y.L."/>
            <person name="Cai Z.L."/>
            <person name="Qin H."/>
            <person name="Bao Y."/>
            <person name="Leung R.K.K."/>
            <person name="Ng P.K.S."/>
            <person name="Zou J."/>
            <person name="Zhong X.J."/>
            <person name="Ran P.X."/>
            <person name="Zhong N.S."/>
            <person name="Liu Z.G."/>
            <person name="Tsui S.K.W."/>
        </authorList>
    </citation>
    <scope>NUCLEOTIDE SEQUENCE</scope>
    <source>
        <strain evidence="6">Derf</strain>
        <tissue evidence="6">Whole organism</tissue>
    </source>
</reference>
<dbReference type="CDD" id="cd20071">
    <property type="entry name" value="SET_SMYD"/>
    <property type="match status" value="1"/>
</dbReference>
<dbReference type="Pfam" id="PF00856">
    <property type="entry name" value="SET"/>
    <property type="match status" value="1"/>
</dbReference>
<dbReference type="GO" id="GO:0008276">
    <property type="term" value="F:protein methyltransferase activity"/>
    <property type="evidence" value="ECO:0007669"/>
    <property type="project" value="UniProtKB-ARBA"/>
</dbReference>
<evidence type="ECO:0000313" key="6">
    <source>
        <dbReference type="EMBL" id="KAH9517338.1"/>
    </source>
</evidence>
<evidence type="ECO:0000313" key="7">
    <source>
        <dbReference type="Proteomes" id="UP000790347"/>
    </source>
</evidence>
<dbReference type="GO" id="GO:0008757">
    <property type="term" value="F:S-adenosylmethionine-dependent methyltransferase activity"/>
    <property type="evidence" value="ECO:0007669"/>
    <property type="project" value="UniProtKB-ARBA"/>
</dbReference>
<dbReference type="Gene3D" id="1.10.220.160">
    <property type="match status" value="1"/>
</dbReference>
<dbReference type="SUPFAM" id="SSF48452">
    <property type="entry name" value="TPR-like"/>
    <property type="match status" value="1"/>
</dbReference>
<dbReference type="Gene3D" id="2.170.270.10">
    <property type="entry name" value="SET domain"/>
    <property type="match status" value="1"/>
</dbReference>
<dbReference type="PROSITE" id="PS50280">
    <property type="entry name" value="SET"/>
    <property type="match status" value="1"/>
</dbReference>
<dbReference type="PANTHER" id="PTHR46165">
    <property type="entry name" value="SET AND MYND DOMAIN-CONTAINING PROTEIN 4"/>
    <property type="match status" value="1"/>
</dbReference>
<evidence type="ECO:0000256" key="2">
    <source>
        <dbReference type="ARBA" id="ARBA00022679"/>
    </source>
</evidence>
<name>A0A922I054_DERFA</name>
<dbReference type="Gene3D" id="6.10.140.2220">
    <property type="match status" value="1"/>
</dbReference>
<feature type="non-terminal residue" evidence="6">
    <location>
        <position position="1"/>
    </location>
</feature>
<organism evidence="6 7">
    <name type="scientific">Dermatophagoides farinae</name>
    <name type="common">American house dust mite</name>
    <dbReference type="NCBI Taxonomy" id="6954"/>
    <lineage>
        <taxon>Eukaryota</taxon>
        <taxon>Metazoa</taxon>
        <taxon>Ecdysozoa</taxon>
        <taxon>Arthropoda</taxon>
        <taxon>Chelicerata</taxon>
        <taxon>Arachnida</taxon>
        <taxon>Acari</taxon>
        <taxon>Acariformes</taxon>
        <taxon>Sarcoptiformes</taxon>
        <taxon>Astigmata</taxon>
        <taxon>Psoroptidia</taxon>
        <taxon>Analgoidea</taxon>
        <taxon>Pyroglyphidae</taxon>
        <taxon>Dermatophagoidinae</taxon>
        <taxon>Dermatophagoides</taxon>
    </lineage>
</organism>
<dbReference type="GO" id="GO:0005634">
    <property type="term" value="C:nucleus"/>
    <property type="evidence" value="ECO:0007669"/>
    <property type="project" value="TreeGrafter"/>
</dbReference>
<dbReference type="Proteomes" id="UP000790347">
    <property type="component" value="Unassembled WGS sequence"/>
</dbReference>
<dbReference type="GO" id="GO:0042826">
    <property type="term" value="F:histone deacetylase binding"/>
    <property type="evidence" value="ECO:0007669"/>
    <property type="project" value="TreeGrafter"/>
</dbReference>
<evidence type="ECO:0000256" key="4">
    <source>
        <dbReference type="SAM" id="Coils"/>
    </source>
</evidence>
<reference evidence="6" key="2">
    <citation type="journal article" date="2022" name="Res Sq">
        <title>Comparative Genomics Reveals Insights into the Divergent Evolution of Astigmatic Mites and Household Pest Adaptations.</title>
        <authorList>
            <person name="Xiong Q."/>
            <person name="Wan A.T.-Y."/>
            <person name="Liu X.-Y."/>
            <person name="Fung C.S.-H."/>
            <person name="Xiao X."/>
            <person name="Malainual N."/>
            <person name="Hou J."/>
            <person name="Wang L."/>
            <person name="Wang M."/>
            <person name="Yang K."/>
            <person name="Cui Y."/>
            <person name="Leung E."/>
            <person name="Nong W."/>
            <person name="Shin S.-K."/>
            <person name="Au S."/>
            <person name="Jeong K.Y."/>
            <person name="Chew F.T."/>
            <person name="Hui J."/>
            <person name="Leung T.F."/>
            <person name="Tungtrongchitr A."/>
            <person name="Zhong N."/>
            <person name="Liu Z."/>
            <person name="Tsui S."/>
        </authorList>
    </citation>
    <scope>NUCLEOTIDE SEQUENCE</scope>
    <source>
        <strain evidence="6">Derf</strain>
        <tissue evidence="6">Whole organism</tissue>
    </source>
</reference>
<dbReference type="InterPro" id="IPR011990">
    <property type="entry name" value="TPR-like_helical_dom_sf"/>
</dbReference>
<gene>
    <name evidence="6" type="primary">SMYD4_2</name>
    <name evidence="6" type="ORF">DERF_008016</name>
</gene>
<keyword evidence="4" id="KW-0175">Coiled coil</keyword>
<comment type="caution">
    <text evidence="6">The sequence shown here is derived from an EMBL/GenBank/DDBJ whole genome shotgun (WGS) entry which is preliminary data.</text>
</comment>
<evidence type="ECO:0000259" key="5">
    <source>
        <dbReference type="PROSITE" id="PS50280"/>
    </source>
</evidence>
<dbReference type="GO" id="GO:0032259">
    <property type="term" value="P:methylation"/>
    <property type="evidence" value="ECO:0007669"/>
    <property type="project" value="UniProtKB-KW"/>
</dbReference>
<sequence>VLAKECKIVADFYLQQVSLGKIDHKYKNLQHALEYYTRAILYMPLFEDVQMFARLYARKCQVHLQLDENESALYSIRMALDILKTYGQNDCVPMSTIMNYTILQVNCLKILSHYTEAIEMIDEMLMKLAKFPELSSEERQIVSTDELMKMKENIQQFISKNNDVKETVAAAEQQPNDYFNYRIDHRCLIRQSPVVGRHFIAKYEIPEKTCIYQEKPYSIVIEQDYLHKKCSTCFKELKYKFFPCLYCTEIVFCDRQCFEQLYNLYHHYECGIMSILKSLTSAAVHVFRMVSRISPIVAYQTETSVALEDYSIDDFIQESNQRLVHEKDKTMDEKIRAYKMSSILWHHNTKHSQWSNVHHIVVGVETAIILDLVHNMSLNKSKEFMLNFIDMVVVGIRRIIFNVFGWHEYNEDWSLRGHIANCQCLIGSLVNHSCVPNTNWEFKNGQISLTTNRMIKKGEEITITYGPNKDMPYDRRQERLNHYFFACRCQACLKDALCGYALRCIHCGDDDDNNGPVPFNVPLNNEPVLSGQCLLCFKKYPDFQSNIDEYKKCLDHLRQISQIIPLHQDPILLDKAKKMVQKLANLSIVPNPIVSKALLLFTNIVKIGDKFLDYNEKLQLCLLVDSFLPEKFNNIITGDNDVDDKLLKNLLYWFESLNEYIRFIQEQQPSSTSLLQLPTSIECKAWICLNNFKQRLDSLLNDWKNVEKSYNNITTTTTNNNDGNRFGGGSNNGTMINNMIIDDVYENLNEQFDYLKNSFNNNNNNDSSNESLKMLNTIQV</sequence>